<name>A0A1M5SRI6_9FIRM</name>
<protein>
    <submittedName>
        <fullName evidence="1">Uncharacterized protein</fullName>
    </submittedName>
</protein>
<evidence type="ECO:0000313" key="1">
    <source>
        <dbReference type="EMBL" id="SHH41105.1"/>
    </source>
</evidence>
<organism evidence="1 2">
    <name type="scientific">Asaccharospora irregularis DSM 2635</name>
    <dbReference type="NCBI Taxonomy" id="1121321"/>
    <lineage>
        <taxon>Bacteria</taxon>
        <taxon>Bacillati</taxon>
        <taxon>Bacillota</taxon>
        <taxon>Clostridia</taxon>
        <taxon>Peptostreptococcales</taxon>
        <taxon>Peptostreptococcaceae</taxon>
        <taxon>Asaccharospora</taxon>
    </lineage>
</organism>
<evidence type="ECO:0000313" key="2">
    <source>
        <dbReference type="Proteomes" id="UP000243255"/>
    </source>
</evidence>
<gene>
    <name evidence="1" type="ORF">SAMN04488530_1454</name>
</gene>
<dbReference type="EMBL" id="FQWX01000045">
    <property type="protein sequence ID" value="SHH41105.1"/>
    <property type="molecule type" value="Genomic_DNA"/>
</dbReference>
<dbReference type="RefSeq" id="WP_073127506.1">
    <property type="nucleotide sequence ID" value="NZ_BAABCH010000075.1"/>
</dbReference>
<reference evidence="2" key="1">
    <citation type="submission" date="2016-11" db="EMBL/GenBank/DDBJ databases">
        <authorList>
            <person name="Varghese N."/>
            <person name="Submissions S."/>
        </authorList>
    </citation>
    <scope>NUCLEOTIDE SEQUENCE [LARGE SCALE GENOMIC DNA]</scope>
    <source>
        <strain evidence="2">DSM 2635</strain>
    </source>
</reference>
<keyword evidence="2" id="KW-1185">Reference proteome</keyword>
<accession>A0A1M5SRI6</accession>
<dbReference type="Proteomes" id="UP000243255">
    <property type="component" value="Unassembled WGS sequence"/>
</dbReference>
<dbReference type="AlphaFoldDB" id="A0A1M5SRI6"/>
<proteinExistence type="predicted"/>
<dbReference type="OrthoDB" id="2215712at2"/>
<sequence length="338" mass="37701">MDDTIYISPDDIGIVDVSDYCTDVDGYFSSVPEVAKPLLKSAKVTLNKIEKMLYSAPAFINTVKASIPDETIQAILTDDQKSQIAQGVLKLMTKKDGSLMANLVNPKTNKIVSTVSLKRVKVTPEISQAMTSYATQMQMAQIAEQIQLIQVAVEEVRQGQEYDRLATAYSCQQKLLQAMTIKNPELKVMALLRIASDAEDSRNLLMQSQNANLTFIKNQPESLWGKLISGAAPEKVNSRMNEIRESLCAVNMVSLTEAIAYQEMGETEAARLSLQYYAGYIQKTYLETKGLVERLDLIDPSPENYWSKTLPDIEKKIKALPFNEEHKLLGGEEDGEKM</sequence>